<evidence type="ECO:0000313" key="7">
    <source>
        <dbReference type="Proteomes" id="UP000504604"/>
    </source>
</evidence>
<evidence type="ECO:0000313" key="8">
    <source>
        <dbReference type="RefSeq" id="XP_011070705.1"/>
    </source>
</evidence>
<dbReference type="Proteomes" id="UP000504604">
    <property type="component" value="Linkage group LG2"/>
</dbReference>
<gene>
    <name evidence="8" type="primary">LOC105156307</name>
</gene>
<evidence type="ECO:0000259" key="6">
    <source>
        <dbReference type="PROSITE" id="PS50303"/>
    </source>
</evidence>
<dbReference type="InterPro" id="IPR001313">
    <property type="entry name" value="Pumilio_RNA-bd_rpt"/>
</dbReference>
<dbReference type="GO" id="GO:0003729">
    <property type="term" value="F:mRNA binding"/>
    <property type="evidence" value="ECO:0007669"/>
    <property type="project" value="TreeGrafter"/>
</dbReference>
<keyword evidence="1" id="KW-0677">Repeat</keyword>
<dbReference type="GO" id="GO:0006417">
    <property type="term" value="P:regulation of translation"/>
    <property type="evidence" value="ECO:0007669"/>
    <property type="project" value="UniProtKB-KW"/>
</dbReference>
<organism evidence="7 8">
    <name type="scientific">Sesamum indicum</name>
    <name type="common">Oriental sesame</name>
    <name type="synonym">Sesamum orientale</name>
    <dbReference type="NCBI Taxonomy" id="4182"/>
    <lineage>
        <taxon>Eukaryota</taxon>
        <taxon>Viridiplantae</taxon>
        <taxon>Streptophyta</taxon>
        <taxon>Embryophyta</taxon>
        <taxon>Tracheophyta</taxon>
        <taxon>Spermatophyta</taxon>
        <taxon>Magnoliopsida</taxon>
        <taxon>eudicotyledons</taxon>
        <taxon>Gunneridae</taxon>
        <taxon>Pentapetalae</taxon>
        <taxon>asterids</taxon>
        <taxon>lamiids</taxon>
        <taxon>Lamiales</taxon>
        <taxon>Pedaliaceae</taxon>
        <taxon>Sesamum</taxon>
    </lineage>
</organism>
<keyword evidence="7" id="KW-1185">Reference proteome</keyword>
<dbReference type="InterPro" id="IPR033133">
    <property type="entry name" value="PUM-HD"/>
</dbReference>
<dbReference type="PANTHER" id="PTHR12537:SF137">
    <property type="entry name" value="PUMILIO HOMOLOG 16-RELATED"/>
    <property type="match status" value="1"/>
</dbReference>
<proteinExistence type="predicted"/>
<evidence type="ECO:0000256" key="1">
    <source>
        <dbReference type="ARBA" id="ARBA00022737"/>
    </source>
</evidence>
<name>A0A6I9STX4_SESIN</name>
<dbReference type="Gramene" id="SIN_1021206.t">
    <property type="protein sequence ID" value="SIN_1021206.t"/>
    <property type="gene ID" value="SIN_1021206"/>
</dbReference>
<feature type="region of interest" description="Disordered" evidence="5">
    <location>
        <begin position="29"/>
        <end position="54"/>
    </location>
</feature>
<evidence type="ECO:0000256" key="5">
    <source>
        <dbReference type="SAM" id="MobiDB-lite"/>
    </source>
</evidence>
<keyword evidence="2" id="KW-0810">Translation regulation</keyword>
<accession>A0A6I9STX4</accession>
<protein>
    <submittedName>
        <fullName evidence="8">Pumilio homolog 19</fullName>
    </submittedName>
</protein>
<feature type="domain" description="PUM-HD" evidence="6">
    <location>
        <begin position="130"/>
        <end position="478"/>
    </location>
</feature>
<evidence type="ECO:0000256" key="3">
    <source>
        <dbReference type="ARBA" id="ARBA00022884"/>
    </source>
</evidence>
<evidence type="ECO:0000256" key="4">
    <source>
        <dbReference type="PROSITE-ProRule" id="PRU00317"/>
    </source>
</evidence>
<reference evidence="8" key="1">
    <citation type="submission" date="2025-08" db="UniProtKB">
        <authorList>
            <consortium name="RefSeq"/>
        </authorList>
    </citation>
    <scope>IDENTIFICATION</scope>
</reference>
<dbReference type="GeneID" id="105156307"/>
<dbReference type="InterPro" id="IPR016024">
    <property type="entry name" value="ARM-type_fold"/>
</dbReference>
<dbReference type="PANTHER" id="PTHR12537">
    <property type="entry name" value="RNA BINDING PROTEIN PUMILIO-RELATED"/>
    <property type="match status" value="1"/>
</dbReference>
<dbReference type="InterPro" id="IPR011989">
    <property type="entry name" value="ARM-like"/>
</dbReference>
<dbReference type="Pfam" id="PF00806">
    <property type="entry name" value="PUF"/>
    <property type="match status" value="4"/>
</dbReference>
<dbReference type="PROSITE" id="PS50302">
    <property type="entry name" value="PUM"/>
    <property type="match status" value="1"/>
</dbReference>
<keyword evidence="3" id="KW-0694">RNA-binding</keyword>
<evidence type="ECO:0000256" key="2">
    <source>
        <dbReference type="ARBA" id="ARBA00022845"/>
    </source>
</evidence>
<dbReference type="KEGG" id="sind:105156307"/>
<dbReference type="RefSeq" id="XP_011070705.1">
    <property type="nucleotide sequence ID" value="XM_011072403.1"/>
</dbReference>
<dbReference type="InParanoid" id="A0A6I9STX4"/>
<feature type="region of interest" description="Disordered" evidence="5">
    <location>
        <begin position="128"/>
        <end position="147"/>
    </location>
</feature>
<dbReference type="PROSITE" id="PS50303">
    <property type="entry name" value="PUM_HD"/>
    <property type="match status" value="1"/>
</dbReference>
<dbReference type="GO" id="GO:0005737">
    <property type="term" value="C:cytoplasm"/>
    <property type="evidence" value="ECO:0007669"/>
    <property type="project" value="TreeGrafter"/>
</dbReference>
<dbReference type="AlphaFoldDB" id="A0A6I9STX4"/>
<feature type="repeat" description="Pumilio" evidence="4">
    <location>
        <begin position="414"/>
        <end position="452"/>
    </location>
</feature>
<dbReference type="OrthoDB" id="668540at2759"/>
<dbReference type="SMART" id="SM00025">
    <property type="entry name" value="Pumilio"/>
    <property type="match status" value="5"/>
</dbReference>
<dbReference type="Gene3D" id="1.25.10.10">
    <property type="entry name" value="Leucine-rich Repeat Variant"/>
    <property type="match status" value="1"/>
</dbReference>
<dbReference type="SUPFAM" id="SSF48371">
    <property type="entry name" value="ARM repeat"/>
    <property type="match status" value="1"/>
</dbReference>
<sequence>MDSSTSPTRLSPANHDDEEVIVYFGRLQPGKDGTSRQLAPTADAQSNDDDALLSDNDSDTFSVFSFKTQEEGVPITTTRSKKIKSVPCVLGEDNFATKHSIWGCPRFFMTTSEGERGVSNDQNLMDHQHRSNHLSHQFSSRPLPCADPTRIPSFRPNQGRRQQFPQAGPDLDVNLLEEIIKGDDSEEKESLVSILEDSVFTLMLSTRLHCLYTMLIDACEGHQLDSLVERVLSRGKYFLSAAFAKQGASSIIKLIKKVNKSLPHAMAMTRVLSTRFMDIMTHPTARDVILQCLILFPRKPNEVLYEKVILHFQDLAIHEVGCRSLIDCIALIHGDQRVRLINKIADVSDYLSYDRHGNFVVQNLLGLKNKGITKKITCCLQNQFMGLAVRKEGCLVVEKCMEASDDGIIAVAKKIIDCRRGAVRLARNRFGNYVIQAVLEKTKERGFNSLYDAIVRQLEARCRASIGRTQGGIRSTQDAYIRDQSSLHEWIIIFM</sequence>